<organism evidence="1 2">
    <name type="scientific">Elysia marginata</name>
    <dbReference type="NCBI Taxonomy" id="1093978"/>
    <lineage>
        <taxon>Eukaryota</taxon>
        <taxon>Metazoa</taxon>
        <taxon>Spiralia</taxon>
        <taxon>Lophotrochozoa</taxon>
        <taxon>Mollusca</taxon>
        <taxon>Gastropoda</taxon>
        <taxon>Heterobranchia</taxon>
        <taxon>Euthyneura</taxon>
        <taxon>Panpulmonata</taxon>
        <taxon>Sacoglossa</taxon>
        <taxon>Placobranchoidea</taxon>
        <taxon>Plakobranchidae</taxon>
        <taxon>Elysia</taxon>
    </lineage>
</organism>
<name>A0AAV4G1S9_9GAST</name>
<comment type="caution">
    <text evidence="1">The sequence shown here is derived from an EMBL/GenBank/DDBJ whole genome shotgun (WGS) entry which is preliminary data.</text>
</comment>
<sequence length="87" mass="10515">MKFRQVFGLFKNVWSNPNGRLIYWRFLKENWRQLLTSFESLLTTRMFNGLKNFESYYDYEVAPFFPYCHLFWSGKRSNLPPPSSSVS</sequence>
<proteinExistence type="predicted"/>
<keyword evidence="2" id="KW-1185">Reference proteome</keyword>
<dbReference type="EMBL" id="BMAT01004715">
    <property type="protein sequence ID" value="GFR78903.1"/>
    <property type="molecule type" value="Genomic_DNA"/>
</dbReference>
<gene>
    <name evidence="1" type="ORF">ElyMa_002276100</name>
</gene>
<reference evidence="1 2" key="1">
    <citation type="journal article" date="2021" name="Elife">
        <title>Chloroplast acquisition without the gene transfer in kleptoplastic sea slugs, Plakobranchus ocellatus.</title>
        <authorList>
            <person name="Maeda T."/>
            <person name="Takahashi S."/>
            <person name="Yoshida T."/>
            <person name="Shimamura S."/>
            <person name="Takaki Y."/>
            <person name="Nagai Y."/>
            <person name="Toyoda A."/>
            <person name="Suzuki Y."/>
            <person name="Arimoto A."/>
            <person name="Ishii H."/>
            <person name="Satoh N."/>
            <person name="Nishiyama T."/>
            <person name="Hasebe M."/>
            <person name="Maruyama T."/>
            <person name="Minagawa J."/>
            <person name="Obokata J."/>
            <person name="Shigenobu S."/>
        </authorList>
    </citation>
    <scope>NUCLEOTIDE SEQUENCE [LARGE SCALE GENOMIC DNA]</scope>
</reference>
<dbReference type="Proteomes" id="UP000762676">
    <property type="component" value="Unassembled WGS sequence"/>
</dbReference>
<protein>
    <submittedName>
        <fullName evidence="1">Uncharacterized protein</fullName>
    </submittedName>
</protein>
<accession>A0AAV4G1S9</accession>
<dbReference type="Gene3D" id="1.25.50.20">
    <property type="match status" value="1"/>
</dbReference>
<evidence type="ECO:0000313" key="2">
    <source>
        <dbReference type="Proteomes" id="UP000762676"/>
    </source>
</evidence>
<dbReference type="AlphaFoldDB" id="A0AAV4G1S9"/>
<evidence type="ECO:0000313" key="1">
    <source>
        <dbReference type="EMBL" id="GFR78903.1"/>
    </source>
</evidence>